<proteinExistence type="predicted"/>
<dbReference type="Proteomes" id="UP001345691">
    <property type="component" value="Unassembled WGS sequence"/>
</dbReference>
<evidence type="ECO:0000313" key="2">
    <source>
        <dbReference type="Proteomes" id="UP001345691"/>
    </source>
</evidence>
<name>A0ABR0IVT6_9EURO</name>
<keyword evidence="2" id="KW-1185">Reference proteome</keyword>
<accession>A0ABR0IVT6</accession>
<comment type="caution">
    <text evidence="1">The sequence shown here is derived from an EMBL/GenBank/DDBJ whole genome shotgun (WGS) entry which is preliminary data.</text>
</comment>
<evidence type="ECO:0000313" key="1">
    <source>
        <dbReference type="EMBL" id="KAK5049210.1"/>
    </source>
</evidence>
<organism evidence="1 2">
    <name type="scientific">Exophiala sideris</name>
    <dbReference type="NCBI Taxonomy" id="1016849"/>
    <lineage>
        <taxon>Eukaryota</taxon>
        <taxon>Fungi</taxon>
        <taxon>Dikarya</taxon>
        <taxon>Ascomycota</taxon>
        <taxon>Pezizomycotina</taxon>
        <taxon>Eurotiomycetes</taxon>
        <taxon>Chaetothyriomycetidae</taxon>
        <taxon>Chaetothyriales</taxon>
        <taxon>Herpotrichiellaceae</taxon>
        <taxon>Exophiala</taxon>
    </lineage>
</organism>
<evidence type="ECO:0008006" key="3">
    <source>
        <dbReference type="Google" id="ProtNLM"/>
    </source>
</evidence>
<dbReference type="EMBL" id="JAVRRF010000046">
    <property type="protein sequence ID" value="KAK5049210.1"/>
    <property type="molecule type" value="Genomic_DNA"/>
</dbReference>
<reference evidence="1 2" key="1">
    <citation type="submission" date="2023-08" db="EMBL/GenBank/DDBJ databases">
        <title>Black Yeasts Isolated from many extreme environments.</title>
        <authorList>
            <person name="Coleine C."/>
            <person name="Stajich J.E."/>
            <person name="Selbmann L."/>
        </authorList>
    </citation>
    <scope>NUCLEOTIDE SEQUENCE [LARGE SCALE GENOMIC DNA]</scope>
    <source>
        <strain evidence="1 2">CCFEE 6328</strain>
    </source>
</reference>
<protein>
    <recommendedName>
        <fullName evidence="3">BTB domain-containing protein</fullName>
    </recommendedName>
</protein>
<gene>
    <name evidence="1" type="ORF">LTR69_011085</name>
</gene>
<sequence length="355" mass="40442">MSTLPDQEDGSMGSDILDIVSDGDTIMRVSSGEDHRLLRVSSQALKTTSSYFAALLSSRWRSSQKAFTVSEPLVVQEHYDTAYFLLMIISHQLNFRKGETIAAIKLEHLRGLAILVDRYMFTGPVPASIKDSLAQYLSPSPQADYTEVAASPEILFISYFLNLPDLFTKASHQMMWFFSKASMHKHLSSALVPLLPIDIFQQFEKEGKRLRSYLLGELPPVFYPDPHGGDSADDEVDKWWCQKCAAFPHKERWLTEVVSRNGLWKWEEVNGVTFSLREIFSSYITDMQQLDYCGHRELESSELACGNFKVRYVDVNREEMIHDVYNAIGGVCIHCFRAGHFRYTACCPEHRLALA</sequence>